<gene>
    <name evidence="2" type="primary">yyaL</name>
    <name evidence="2" type="ORF">DSOUD_1453</name>
</gene>
<keyword evidence="3" id="KW-1185">Reference proteome</keyword>
<dbReference type="Proteomes" id="UP000057158">
    <property type="component" value="Chromosome"/>
</dbReference>
<protein>
    <submittedName>
        <fullName evidence="2">Thioredoxin domain-containing protein YyaL</fullName>
    </submittedName>
</protein>
<dbReference type="RefSeq" id="WP_053550363.1">
    <property type="nucleotide sequence ID" value="NZ_CP010802.1"/>
</dbReference>
<dbReference type="GO" id="GO:0005975">
    <property type="term" value="P:carbohydrate metabolic process"/>
    <property type="evidence" value="ECO:0007669"/>
    <property type="project" value="InterPro"/>
</dbReference>
<dbReference type="STRING" id="1603606.DSOUD_1453"/>
<dbReference type="EMBL" id="CP010802">
    <property type="protein sequence ID" value="ALC16232.1"/>
    <property type="molecule type" value="Genomic_DNA"/>
</dbReference>
<evidence type="ECO:0000259" key="1">
    <source>
        <dbReference type="Pfam" id="PF03190"/>
    </source>
</evidence>
<dbReference type="PIRSF" id="PIRSF006402">
    <property type="entry name" value="UCP006402_thioredoxin"/>
    <property type="match status" value="1"/>
</dbReference>
<dbReference type="CDD" id="cd02955">
    <property type="entry name" value="SSP411"/>
    <property type="match status" value="1"/>
</dbReference>
<dbReference type="PANTHER" id="PTHR42899">
    <property type="entry name" value="SPERMATOGENESIS-ASSOCIATED PROTEIN 20"/>
    <property type="match status" value="1"/>
</dbReference>
<sequence>MKPRHPAPPVPPSGEKKRANRLAGSLSPYLLQHAANPVDWYPWGEEAFARAQEEDRPVFLSVGYSTCHWCHVMAHESFENEEVAALLNRHFVAIKVDREERPDLDHTYMTACQMLSGSGGWPTTLVLTPDKKPFFAATYLPPRSRGGMTGLMEILQKIAELWQQDRHRLLQTGSEVERALLDLESDAPSPGLLQEDLLRRAFEGYLADFDRAQGGFGSAPKFPAPHNLSLLLRLAKRFGEERATTMALQTLQQIRLGGIFDQVGFGLHRYSVDANWLVPHFEKMLYDQALAVIAFLDAYQASGAPFFRQSALEILEYVQRELSDPEGGFYCGEDADSEGKEGTYYLWSPEEVEAILGRELSAVFCRCYGIAAGGNFEGRSIPHLAEDVETLARKAGVDPQDLAALLGEGRKKLLEARSKRVHPHRDDKILSGWNGLIIAALARAGAVLDLPHLLETAQRGADFIVQRLRDETGRLLRTYRAGTAAIPAFLEDYAFVTWGLLELYQGGFDRRHLDGALELTGAMEELFADGQGGYYDTAADAEHALVRGRSLQDGALPSGVSVVALNLLRLGRLCGDLQLEARGERLLALALPKVERAPTAYAQSLIALDYALGPKSEVALTPSGEGDPPQELLAVLRSTFLPRTLLLVDRPGEEHNPLPLLLGKTPLEGRPTAYLCRERTCLPPVTRGEELREILKDC</sequence>
<dbReference type="KEGG" id="des:DSOUD_1453"/>
<dbReference type="AlphaFoldDB" id="A0A0M4DHG4"/>
<reference evidence="2 3" key="1">
    <citation type="submission" date="2015-07" db="EMBL/GenBank/DDBJ databases">
        <title>Isolation and Genomic Characterization of a Novel Halophilic Metal-Reducing Deltaproteobacterium from the Deep Subsurface.</title>
        <authorList>
            <person name="Badalamenti J.P."/>
            <person name="Summers Z.M."/>
            <person name="Gralnick J.A."/>
            <person name="Bond D.R."/>
        </authorList>
    </citation>
    <scope>NUCLEOTIDE SEQUENCE [LARGE SCALE GENOMIC DNA]</scope>
    <source>
        <strain evidence="2 3">WTL</strain>
    </source>
</reference>
<dbReference type="InterPro" id="IPR008928">
    <property type="entry name" value="6-hairpin_glycosidase_sf"/>
</dbReference>
<evidence type="ECO:0000313" key="3">
    <source>
        <dbReference type="Proteomes" id="UP000057158"/>
    </source>
</evidence>
<dbReference type="PANTHER" id="PTHR42899:SF1">
    <property type="entry name" value="SPERMATOGENESIS-ASSOCIATED PROTEIN 20"/>
    <property type="match status" value="1"/>
</dbReference>
<feature type="domain" description="Spermatogenesis-associated protein 20-like TRX" evidence="1">
    <location>
        <begin position="20"/>
        <end position="180"/>
    </location>
</feature>
<dbReference type="SUPFAM" id="SSF52833">
    <property type="entry name" value="Thioredoxin-like"/>
    <property type="match status" value="1"/>
</dbReference>
<dbReference type="Gene3D" id="1.50.10.10">
    <property type="match status" value="2"/>
</dbReference>
<dbReference type="PATRIC" id="fig|1603606.3.peg.1584"/>
<dbReference type="Gene3D" id="3.40.30.10">
    <property type="entry name" value="Glutaredoxin"/>
    <property type="match status" value="1"/>
</dbReference>
<organism evidence="2 3">
    <name type="scientific">Desulfuromonas soudanensis</name>
    <dbReference type="NCBI Taxonomy" id="1603606"/>
    <lineage>
        <taxon>Bacteria</taxon>
        <taxon>Pseudomonadati</taxon>
        <taxon>Thermodesulfobacteriota</taxon>
        <taxon>Desulfuromonadia</taxon>
        <taxon>Desulfuromonadales</taxon>
        <taxon>Desulfuromonadaceae</taxon>
        <taxon>Desulfuromonas</taxon>
    </lineage>
</organism>
<dbReference type="InterPro" id="IPR012341">
    <property type="entry name" value="6hp_glycosidase-like_sf"/>
</dbReference>
<accession>A0A0M4DHG4</accession>
<dbReference type="InterPro" id="IPR024705">
    <property type="entry name" value="Ssp411"/>
</dbReference>
<dbReference type="Pfam" id="PF03190">
    <property type="entry name" value="Thioredox_DsbH"/>
    <property type="match status" value="1"/>
</dbReference>
<dbReference type="InterPro" id="IPR004879">
    <property type="entry name" value="Ssp411-like_TRX"/>
</dbReference>
<dbReference type="OrthoDB" id="9762614at2"/>
<dbReference type="SUPFAM" id="SSF48208">
    <property type="entry name" value="Six-hairpin glycosidases"/>
    <property type="match status" value="1"/>
</dbReference>
<dbReference type="InterPro" id="IPR036249">
    <property type="entry name" value="Thioredoxin-like_sf"/>
</dbReference>
<name>A0A0M4DHG4_9BACT</name>
<proteinExistence type="predicted"/>
<evidence type="ECO:0000313" key="2">
    <source>
        <dbReference type="EMBL" id="ALC16232.1"/>
    </source>
</evidence>